<dbReference type="AlphaFoldDB" id="A9BJ47"/>
<dbReference type="SUPFAM" id="SSF53474">
    <property type="entry name" value="alpha/beta-Hydrolases"/>
    <property type="match status" value="1"/>
</dbReference>
<keyword evidence="3" id="KW-1185">Reference proteome</keyword>
<dbReference type="RefSeq" id="WP_012208099.1">
    <property type="nucleotide sequence ID" value="NC_010003.1"/>
</dbReference>
<name>A9BJ47_PETMO</name>
<dbReference type="eggNOG" id="COG0412">
    <property type="taxonomic scope" value="Bacteria"/>
</dbReference>
<sequence>MLQENFKIDFTYAKQNIEFTQAFINKGKNYRESLIKFNSLYKYNKKGTETNEIYLFEPRGKALGVALILHGLGTKNITYILKMGRYFSKLGIRAVVPLLPDNYTRTSNGSMSGKNYFSADIYTTLNTWEHAVVDVLSIIDFLKANALWHERNFMIGYCLGGMVSVIANALNPEIKHNFIIASGGNMAELIWESPTLEFTRRELLKKKDQIAYLSDRERLRKTFQNDLKRIGEFKNIQEFLNSGIHPLMKVDPAAYAKFLNREKVTFLEAAFDKTLPKNTRKVLWENLGRPRRMTVPIDHITWLPFQRLISNIIINEMRFEDIKYRFANLGYLAIFSK</sequence>
<dbReference type="InterPro" id="IPR029058">
    <property type="entry name" value="AB_hydrolase_fold"/>
</dbReference>
<reference evidence="2" key="1">
    <citation type="submission" date="2007-11" db="EMBL/GenBank/DDBJ databases">
        <title>Complete sequence of Petroga mobilis SJ95.</title>
        <authorList>
            <consortium name="US DOE Joint Genome Institute"/>
            <person name="Copeland A."/>
            <person name="Lucas S."/>
            <person name="Lapidus A."/>
            <person name="Barry K."/>
            <person name="Glavina del Rio T."/>
            <person name="Dalin E."/>
            <person name="Tice H."/>
            <person name="Pitluck S."/>
            <person name="Meincke L."/>
            <person name="Brettin T."/>
            <person name="Bruce D."/>
            <person name="Detter J.C."/>
            <person name="Han C."/>
            <person name="Kuske C.R."/>
            <person name="Schmutz J."/>
            <person name="Larimer F."/>
            <person name="Land M."/>
            <person name="Hauser L."/>
            <person name="Kyrpides N."/>
            <person name="Mikhailova N."/>
            <person name="Noll K."/>
            <person name="Richardson P."/>
        </authorList>
    </citation>
    <scope>NUCLEOTIDE SEQUENCE [LARGE SCALE GENOMIC DNA]</scope>
    <source>
        <strain evidence="2">SJ95</strain>
    </source>
</reference>
<gene>
    <name evidence="2" type="ordered locus">Pmob_0248</name>
</gene>
<dbReference type="KEGG" id="pmo:Pmob_0248"/>
<dbReference type="GO" id="GO:0016787">
    <property type="term" value="F:hydrolase activity"/>
    <property type="evidence" value="ECO:0007669"/>
    <property type="project" value="InterPro"/>
</dbReference>
<evidence type="ECO:0000259" key="1">
    <source>
        <dbReference type="Pfam" id="PF01738"/>
    </source>
</evidence>
<dbReference type="OrthoDB" id="1704934at2"/>
<dbReference type="InterPro" id="IPR002925">
    <property type="entry name" value="Dienelactn_hydro"/>
</dbReference>
<protein>
    <recommendedName>
        <fullName evidence="1">Dienelactone hydrolase domain-containing protein</fullName>
    </recommendedName>
</protein>
<organism evidence="2 3">
    <name type="scientific">Petrotoga mobilis (strain DSM 10674 / SJ95)</name>
    <dbReference type="NCBI Taxonomy" id="403833"/>
    <lineage>
        <taxon>Bacteria</taxon>
        <taxon>Thermotogati</taxon>
        <taxon>Thermotogota</taxon>
        <taxon>Thermotogae</taxon>
        <taxon>Petrotogales</taxon>
        <taxon>Petrotogaceae</taxon>
        <taxon>Petrotoga</taxon>
    </lineage>
</organism>
<dbReference type="HOGENOM" id="CLU_071528_0_0_0"/>
<evidence type="ECO:0000313" key="2">
    <source>
        <dbReference type="EMBL" id="ABX30992.1"/>
    </source>
</evidence>
<accession>A9BJ47</accession>
<evidence type="ECO:0000313" key="3">
    <source>
        <dbReference type="Proteomes" id="UP000000789"/>
    </source>
</evidence>
<dbReference type="Pfam" id="PF01738">
    <property type="entry name" value="DLH"/>
    <property type="match status" value="1"/>
</dbReference>
<proteinExistence type="predicted"/>
<dbReference type="STRING" id="403833.Pmob_0248"/>
<dbReference type="EMBL" id="CP000879">
    <property type="protein sequence ID" value="ABX30992.1"/>
    <property type="molecule type" value="Genomic_DNA"/>
</dbReference>
<dbReference type="Proteomes" id="UP000000789">
    <property type="component" value="Chromosome"/>
</dbReference>
<feature type="domain" description="Dienelactone hydrolase" evidence="1">
    <location>
        <begin position="54"/>
        <end position="223"/>
    </location>
</feature>
<dbReference type="Gene3D" id="3.40.50.1820">
    <property type="entry name" value="alpha/beta hydrolase"/>
    <property type="match status" value="1"/>
</dbReference>